<feature type="region of interest" description="Disordered" evidence="5">
    <location>
        <begin position="851"/>
        <end position="892"/>
    </location>
</feature>
<evidence type="ECO:0000256" key="3">
    <source>
        <dbReference type="ARBA" id="ARBA00022490"/>
    </source>
</evidence>
<dbReference type="PANTHER" id="PTHR31250:SF27">
    <property type="entry name" value="IQ DOMAIN-CONTAINING PROTEIN IQM5"/>
    <property type="match status" value="1"/>
</dbReference>
<feature type="compositionally biased region" description="Polar residues" evidence="5">
    <location>
        <begin position="550"/>
        <end position="562"/>
    </location>
</feature>
<feature type="compositionally biased region" description="Low complexity" evidence="5">
    <location>
        <begin position="584"/>
        <end position="606"/>
    </location>
</feature>
<feature type="region of interest" description="Disordered" evidence="5">
    <location>
        <begin position="546"/>
        <end position="606"/>
    </location>
</feature>
<reference evidence="6" key="1">
    <citation type="submission" date="2021-01" db="EMBL/GenBank/DDBJ databases">
        <authorList>
            <person name="Corre E."/>
            <person name="Pelletier E."/>
            <person name="Niang G."/>
            <person name="Scheremetjew M."/>
            <person name="Finn R."/>
            <person name="Kale V."/>
            <person name="Holt S."/>
            <person name="Cochrane G."/>
            <person name="Meng A."/>
            <person name="Brown T."/>
            <person name="Cohen L."/>
        </authorList>
    </citation>
    <scope>NUCLEOTIDE SEQUENCE</scope>
    <source>
        <strain evidence="6">CCAP 955/1</strain>
    </source>
</reference>
<dbReference type="GO" id="GO:0005634">
    <property type="term" value="C:nucleus"/>
    <property type="evidence" value="ECO:0007669"/>
    <property type="project" value="UniProtKB-SubCell"/>
</dbReference>
<feature type="compositionally biased region" description="Polar residues" evidence="5">
    <location>
        <begin position="474"/>
        <end position="488"/>
    </location>
</feature>
<feature type="region of interest" description="Disordered" evidence="5">
    <location>
        <begin position="636"/>
        <end position="661"/>
    </location>
</feature>
<evidence type="ECO:0000256" key="5">
    <source>
        <dbReference type="SAM" id="MobiDB-lite"/>
    </source>
</evidence>
<keyword evidence="3" id="KW-0963">Cytoplasm</keyword>
<evidence type="ECO:0000256" key="1">
    <source>
        <dbReference type="ARBA" id="ARBA00004123"/>
    </source>
</evidence>
<dbReference type="InterPro" id="IPR044159">
    <property type="entry name" value="IQM"/>
</dbReference>
<comment type="subcellular location">
    <subcellularLocation>
        <location evidence="2">Cytoplasm</location>
    </subcellularLocation>
    <subcellularLocation>
        <location evidence="1">Nucleus</location>
    </subcellularLocation>
</comment>
<feature type="region of interest" description="Disordered" evidence="5">
    <location>
        <begin position="918"/>
        <end position="970"/>
    </location>
</feature>
<protein>
    <submittedName>
        <fullName evidence="6">Uncharacterized protein</fullName>
    </submittedName>
</protein>
<feature type="compositionally biased region" description="Polar residues" evidence="5">
    <location>
        <begin position="454"/>
        <end position="463"/>
    </location>
</feature>
<keyword evidence="4" id="KW-0539">Nucleus</keyword>
<feature type="region of interest" description="Disordered" evidence="5">
    <location>
        <begin position="506"/>
        <end position="529"/>
    </location>
</feature>
<name>A0A7S3HL12_9STRA</name>
<dbReference type="AlphaFoldDB" id="A0A7S3HL12"/>
<feature type="region of interest" description="Disordered" evidence="5">
    <location>
        <begin position="406"/>
        <end position="488"/>
    </location>
</feature>
<feature type="compositionally biased region" description="Low complexity" evidence="5">
    <location>
        <begin position="464"/>
        <end position="473"/>
    </location>
</feature>
<feature type="region of interest" description="Disordered" evidence="5">
    <location>
        <begin position="714"/>
        <end position="746"/>
    </location>
</feature>
<gene>
    <name evidence="6" type="ORF">SELO1098_LOCUS27109</name>
</gene>
<feature type="compositionally biased region" description="Gly residues" evidence="5">
    <location>
        <begin position="786"/>
        <end position="795"/>
    </location>
</feature>
<sequence>MSRSDVIPIDSRSHLEVADRKHRYAKNLRTYFKEYHRINGLSDIVERSAPNNENATPSRKWTRYEPFFEWLDKEESAPNLPDCPRTVLDEDRVEYLTTQAEREPYEITINGTGLGSSDADNTAGEKLWRMTQTGEPVNTGSKGWIFVLLNGRLYACEKRTNTFPRFHHSSFFAGASVSAAGMLVCVNGKLTKLFPHSGHYRPLDRHLYSLLAFLRDKGVDLSAVQVDVQRVMKLSRAQDKDGGKAKKTDSAFYLNGETAYHFLKSKTGFQECGALRHINKRRLDYTEGEESAPVKAKTAHVLTVSSPTVAADGPIESRSPLSPVETEDALGQLPVLQKADSGDGPPYSPSERNKLRLSIAPSSASNRSSLNMNRLSLSSTGGYASTVGSTSPFCSPIAQHNLYLLHGSSSGGGGGGGEGRREQESADTAVGHRLASTSNDSAGGGFDPSRTIKDSFSQSHSGKNNNNINNNNNSDYNTSSKGLFGSTSGDEYSSIEALLGNITHNTHKQQQHQEQQQPQDLFGSGGRSSADARARLLNTMLYADPAGVGTNATELGSTTTTGRNKESMHSTSLPLPPSPPVPVPTSAVRTVSSSNNNNSNSNNNGSGMYVQTAVITPALKIPVAAPIKKVTSYSSISSSYGSSSFAQPQPVYGNRSRSTSKADHDLDYDLRMLLGESPIVQAPDVNYFNYDVCAASPVNALTGNGYNQYNINTNSNSTCNSRGRSRGSSYNPPYIPSATTTNNNNSSSNALASVGYNLHNSVSNNSIAGSGSGSGHNTRSNSLYGGTTGTNGNTGNGTTNAVKDPSSSEPHSPVVDKYSPRSSIGSTSAGVAAAAGNTALSNNISKANNSINSTEKKVDPSTGAWSPPSGKGGIGMNAGEREEKSSSSRSASARLFSEDVSIPTGASIASVPVYGSGKSNHFPPTTPNSEKLTAGGAESTEDTEGLSPPSAGEEGLYAGSPQPSFASSLSSTDSLPNMMLNYVMSPGGTTLHRYFDGQGEGDGMYEAEVLGDSYHDHLYGDNDNEA</sequence>
<feature type="compositionally biased region" description="Polar residues" evidence="5">
    <location>
        <begin position="918"/>
        <end position="931"/>
    </location>
</feature>
<organism evidence="6">
    <name type="scientific">Spumella elongata</name>
    <dbReference type="NCBI Taxonomy" id="89044"/>
    <lineage>
        <taxon>Eukaryota</taxon>
        <taxon>Sar</taxon>
        <taxon>Stramenopiles</taxon>
        <taxon>Ochrophyta</taxon>
        <taxon>Chrysophyceae</taxon>
        <taxon>Chromulinales</taxon>
        <taxon>Chromulinaceae</taxon>
        <taxon>Spumella</taxon>
    </lineage>
</organism>
<feature type="compositionally biased region" description="Pro residues" evidence="5">
    <location>
        <begin position="574"/>
        <end position="583"/>
    </location>
</feature>
<proteinExistence type="predicted"/>
<dbReference type="EMBL" id="HBIC01052925">
    <property type="protein sequence ID" value="CAE0298255.1"/>
    <property type="molecule type" value="Transcribed_RNA"/>
</dbReference>
<evidence type="ECO:0000256" key="2">
    <source>
        <dbReference type="ARBA" id="ARBA00004496"/>
    </source>
</evidence>
<dbReference type="GO" id="GO:0005737">
    <property type="term" value="C:cytoplasm"/>
    <property type="evidence" value="ECO:0007669"/>
    <property type="project" value="UniProtKB-SubCell"/>
</dbReference>
<feature type="region of interest" description="Disordered" evidence="5">
    <location>
        <begin position="334"/>
        <end position="354"/>
    </location>
</feature>
<accession>A0A7S3HL12</accession>
<dbReference type="PANTHER" id="PTHR31250">
    <property type="entry name" value="IQ DOMAIN-CONTAINING PROTEIN IQM3"/>
    <property type="match status" value="1"/>
</dbReference>
<feature type="compositionally biased region" description="Low complexity" evidence="5">
    <location>
        <begin position="960"/>
        <end position="970"/>
    </location>
</feature>
<evidence type="ECO:0000256" key="4">
    <source>
        <dbReference type="ARBA" id="ARBA00023242"/>
    </source>
</evidence>
<feature type="region of interest" description="Disordered" evidence="5">
    <location>
        <begin position="767"/>
        <end position="827"/>
    </location>
</feature>
<evidence type="ECO:0000313" key="6">
    <source>
        <dbReference type="EMBL" id="CAE0298255.1"/>
    </source>
</evidence>